<proteinExistence type="predicted"/>
<dbReference type="EMBL" id="CAJNAQ010000002">
    <property type="protein sequence ID" value="CAE6487075.1"/>
    <property type="molecule type" value="Genomic_DNA"/>
</dbReference>
<dbReference type="PANTHER" id="PTHR43415:SF3">
    <property type="entry name" value="GNAT-FAMILY ACETYLTRANSFERASE"/>
    <property type="match status" value="1"/>
</dbReference>
<comment type="caution">
    <text evidence="2">The sequence shown here is derived from an EMBL/GenBank/DDBJ whole genome shotgun (WGS) entry which is preliminary data.</text>
</comment>
<evidence type="ECO:0000313" key="2">
    <source>
        <dbReference type="EMBL" id="CAE6487075.1"/>
    </source>
</evidence>
<dbReference type="PANTHER" id="PTHR43415">
    <property type="entry name" value="SPERMIDINE N(1)-ACETYLTRANSFERASE"/>
    <property type="match status" value="1"/>
</dbReference>
<reference evidence="2" key="1">
    <citation type="submission" date="2021-02" db="EMBL/GenBank/DDBJ databases">
        <authorList>
            <person name="Han P."/>
        </authorList>
    </citation>
    <scope>NUCLEOTIDE SEQUENCE</scope>
    <source>
        <strain evidence="2">Candidatus Nitrosotenuis uzonensis 5A</strain>
    </source>
</reference>
<feature type="domain" description="N-acetyltransferase" evidence="1">
    <location>
        <begin position="30"/>
        <end position="185"/>
    </location>
</feature>
<dbReference type="InterPro" id="IPR016181">
    <property type="entry name" value="Acyl_CoA_acyltransferase"/>
</dbReference>
<evidence type="ECO:0000259" key="1">
    <source>
        <dbReference type="PROSITE" id="PS51186"/>
    </source>
</evidence>
<dbReference type="Gene3D" id="3.40.630.30">
    <property type="match status" value="1"/>
</dbReference>
<organism evidence="2 3">
    <name type="scientific">Candidatus Nitrosotenuis uzonensis</name>
    <dbReference type="NCBI Taxonomy" id="1407055"/>
    <lineage>
        <taxon>Archaea</taxon>
        <taxon>Nitrososphaerota</taxon>
        <taxon>Candidatus Nitrosotenuis</taxon>
    </lineage>
</organism>
<gene>
    <name evidence="2" type="ORF">NUZ5A_20257</name>
</gene>
<dbReference type="AlphaFoldDB" id="A0A812F459"/>
<accession>A0A812F459</accession>
<dbReference type="InterPro" id="IPR000182">
    <property type="entry name" value="GNAT_dom"/>
</dbReference>
<dbReference type="Pfam" id="PF13420">
    <property type="entry name" value="Acetyltransf_4"/>
    <property type="match status" value="1"/>
</dbReference>
<dbReference type="SUPFAM" id="SSF55729">
    <property type="entry name" value="Acyl-CoA N-acyltransferases (Nat)"/>
    <property type="match status" value="1"/>
</dbReference>
<dbReference type="Proteomes" id="UP000655759">
    <property type="component" value="Unassembled WGS sequence"/>
</dbReference>
<sequence>MILIIDILVLLNGFYVQNNVNISMLKGKLVRFRPIEADDLPKMRDWRNSNYVKRTTREYRLLNMFNQKEWFESLHKHNPPKDIMFGILNKKNKLIGVCGLTYIDWKNRRSEISIYLEGEDWQKKLETKDAITLLMSYGFGELGLHKVFAEVYVFVKETIELYESLKFHKDGRLRDVVWRENKWWDSFVYSKLESEFNHGKKN</sequence>
<dbReference type="PROSITE" id="PS51186">
    <property type="entry name" value="GNAT"/>
    <property type="match status" value="1"/>
</dbReference>
<dbReference type="GO" id="GO:0016747">
    <property type="term" value="F:acyltransferase activity, transferring groups other than amino-acyl groups"/>
    <property type="evidence" value="ECO:0007669"/>
    <property type="project" value="InterPro"/>
</dbReference>
<evidence type="ECO:0000313" key="3">
    <source>
        <dbReference type="Proteomes" id="UP000655759"/>
    </source>
</evidence>
<protein>
    <submittedName>
        <fullName evidence="2">Acetyltransferase (GNAT) domain protein</fullName>
    </submittedName>
</protein>
<keyword evidence="2" id="KW-0808">Transferase</keyword>
<name>A0A812F459_9ARCH</name>